<evidence type="ECO:0000256" key="6">
    <source>
        <dbReference type="ARBA" id="ARBA00022932"/>
    </source>
</evidence>
<dbReference type="PATRIC" id="fig|1302648.3.peg.1000"/>
<dbReference type="PANTHER" id="PTHR30231">
    <property type="entry name" value="DNA POLYMERASE III SUBUNIT EPSILON"/>
    <property type="match status" value="1"/>
</dbReference>
<keyword evidence="4" id="KW-0540">Nuclease</keyword>
<keyword evidence="2" id="KW-0548">Nucleotidyltransferase</keyword>
<dbReference type="GO" id="GO:0003887">
    <property type="term" value="F:DNA-directed DNA polymerase activity"/>
    <property type="evidence" value="ECO:0007669"/>
    <property type="project" value="UniProtKB-KW"/>
</dbReference>
<gene>
    <name evidence="9" type="ORF">TMU3MR103_1030</name>
</gene>
<evidence type="ECO:0000256" key="3">
    <source>
        <dbReference type="ARBA" id="ARBA00022705"/>
    </source>
</evidence>
<dbReference type="FunFam" id="3.30.420.10:FF:000045">
    <property type="entry name" value="3'-5' exonuclease DinG"/>
    <property type="match status" value="1"/>
</dbReference>
<evidence type="ECO:0000256" key="4">
    <source>
        <dbReference type="ARBA" id="ARBA00022722"/>
    </source>
</evidence>
<dbReference type="GO" id="GO:0006260">
    <property type="term" value="P:DNA replication"/>
    <property type="evidence" value="ECO:0007669"/>
    <property type="project" value="UniProtKB-KW"/>
</dbReference>
<dbReference type="SMART" id="SM00479">
    <property type="entry name" value="EXOIII"/>
    <property type="match status" value="1"/>
</dbReference>
<dbReference type="EMBL" id="JPVT01000096">
    <property type="protein sequence ID" value="KFN91446.1"/>
    <property type="molecule type" value="Genomic_DNA"/>
</dbReference>
<evidence type="ECO:0000313" key="9">
    <source>
        <dbReference type="EMBL" id="KFN91446.1"/>
    </source>
</evidence>
<dbReference type="InterPro" id="IPR012337">
    <property type="entry name" value="RNaseH-like_sf"/>
</dbReference>
<dbReference type="InterPro" id="IPR036397">
    <property type="entry name" value="RNaseH_sf"/>
</dbReference>
<dbReference type="Gene3D" id="3.30.420.10">
    <property type="entry name" value="Ribonuclease H-like superfamily/Ribonuclease H"/>
    <property type="match status" value="1"/>
</dbReference>
<evidence type="ECO:0000259" key="8">
    <source>
        <dbReference type="SMART" id="SM00479"/>
    </source>
</evidence>
<evidence type="ECO:0000256" key="7">
    <source>
        <dbReference type="ARBA" id="ARBA00070925"/>
    </source>
</evidence>
<keyword evidence="5 9" id="KW-0378">Hydrolase</keyword>
<keyword evidence="5 9" id="KW-0269">Exonuclease</keyword>
<dbReference type="InterPro" id="IPR013520">
    <property type="entry name" value="Ribonucl_H"/>
</dbReference>
<dbReference type="Pfam" id="PF00929">
    <property type="entry name" value="RNase_T"/>
    <property type="match status" value="1"/>
</dbReference>
<evidence type="ECO:0000256" key="2">
    <source>
        <dbReference type="ARBA" id="ARBA00022695"/>
    </source>
</evidence>
<dbReference type="GO" id="GO:0008408">
    <property type="term" value="F:3'-5' exonuclease activity"/>
    <property type="evidence" value="ECO:0007669"/>
    <property type="project" value="TreeGrafter"/>
</dbReference>
<sequence>MNFIAMDFETANAQRHSACSLALTKVENSQIVDEFYTLIKPETKFFWKNIQVHGIRPQDVADAPKFPEIWPIIQPYFQKNNLVVAHNASFDNSVLAGCLNYYNLEPANFLSLCTVKTSRKLYPEIDNHKLNTICKFLDIPLDNHHDALADSRACAHILLEEEKYFGTEPLKSLVIAK</sequence>
<dbReference type="GO" id="GO:0003676">
    <property type="term" value="F:nucleic acid binding"/>
    <property type="evidence" value="ECO:0007669"/>
    <property type="project" value="InterPro"/>
</dbReference>
<evidence type="ECO:0000256" key="5">
    <source>
        <dbReference type="ARBA" id="ARBA00022839"/>
    </source>
</evidence>
<name>A0A091C0U8_9ENTE</name>
<dbReference type="Proteomes" id="UP000029381">
    <property type="component" value="Unassembled WGS sequence"/>
</dbReference>
<dbReference type="GO" id="GO:0005829">
    <property type="term" value="C:cytosol"/>
    <property type="evidence" value="ECO:0007669"/>
    <property type="project" value="TreeGrafter"/>
</dbReference>
<proteinExistence type="predicted"/>
<evidence type="ECO:0000256" key="1">
    <source>
        <dbReference type="ARBA" id="ARBA00022679"/>
    </source>
</evidence>
<organism evidence="9 10">
    <name type="scientific">Tetragenococcus muriaticus 3MR10-3</name>
    <dbReference type="NCBI Taxonomy" id="1302648"/>
    <lineage>
        <taxon>Bacteria</taxon>
        <taxon>Bacillati</taxon>
        <taxon>Bacillota</taxon>
        <taxon>Bacilli</taxon>
        <taxon>Lactobacillales</taxon>
        <taxon>Enterococcaceae</taxon>
        <taxon>Tetragenococcus</taxon>
    </lineage>
</organism>
<comment type="caution">
    <text evidence="9">The sequence shown here is derived from an EMBL/GenBank/DDBJ whole genome shotgun (WGS) entry which is preliminary data.</text>
</comment>
<keyword evidence="1" id="KW-0808">Transferase</keyword>
<evidence type="ECO:0000313" key="10">
    <source>
        <dbReference type="Proteomes" id="UP000029381"/>
    </source>
</evidence>
<dbReference type="SUPFAM" id="SSF53098">
    <property type="entry name" value="Ribonuclease H-like"/>
    <property type="match status" value="1"/>
</dbReference>
<dbReference type="PANTHER" id="PTHR30231:SF42">
    <property type="entry name" value="EXONUCLEASE"/>
    <property type="match status" value="1"/>
</dbReference>
<dbReference type="RefSeq" id="WP_028790541.1">
    <property type="nucleotide sequence ID" value="NZ_JPVT01000096.1"/>
</dbReference>
<protein>
    <recommendedName>
        <fullName evidence="7">DNA polymerase III polC-type</fullName>
    </recommendedName>
</protein>
<keyword evidence="10" id="KW-1185">Reference proteome</keyword>
<feature type="domain" description="Exonuclease" evidence="8">
    <location>
        <begin position="2"/>
        <end position="167"/>
    </location>
</feature>
<accession>A0A091C0U8</accession>
<dbReference type="CDD" id="cd06130">
    <property type="entry name" value="DNA_pol_III_epsilon_like"/>
    <property type="match status" value="1"/>
</dbReference>
<reference evidence="9 10" key="1">
    <citation type="submission" date="2014-08" db="EMBL/GenBank/DDBJ databases">
        <title>Genome sequence of Tetragenococcus muriaticus.</title>
        <authorList>
            <person name="Chuea-nongthon C."/>
            <person name="Rodtong S."/>
            <person name="Yongsawatdigul J."/>
            <person name="Steele J.L."/>
            <person name="Liu X.-y."/>
            <person name="Speers J."/>
            <person name="Glasner J.D."/>
            <person name="Neeno-Eckwall E.C."/>
        </authorList>
    </citation>
    <scope>NUCLEOTIDE SEQUENCE [LARGE SCALE GENOMIC DNA]</scope>
    <source>
        <strain evidence="9 10">3MR10-3</strain>
    </source>
</reference>
<dbReference type="AlphaFoldDB" id="A0A091C0U8"/>
<keyword evidence="3" id="KW-0235">DNA replication</keyword>
<keyword evidence="6" id="KW-0239">DNA-directed DNA polymerase</keyword>